<evidence type="ECO:0000313" key="4">
    <source>
        <dbReference type="Proteomes" id="UP001596105"/>
    </source>
</evidence>
<dbReference type="RefSeq" id="WP_209746361.1">
    <property type="nucleotide sequence ID" value="NZ_JBHSMH010000007.1"/>
</dbReference>
<dbReference type="Pfam" id="PF00583">
    <property type="entry name" value="Acetyltransf_1"/>
    <property type="match status" value="1"/>
</dbReference>
<dbReference type="Proteomes" id="UP001596105">
    <property type="component" value="Unassembled WGS sequence"/>
</dbReference>
<dbReference type="PANTHER" id="PTHR13947">
    <property type="entry name" value="GNAT FAMILY N-ACETYLTRANSFERASE"/>
    <property type="match status" value="1"/>
</dbReference>
<dbReference type="EMBL" id="JBHSMH010000007">
    <property type="protein sequence ID" value="MFC5468046.1"/>
    <property type="molecule type" value="Genomic_DNA"/>
</dbReference>
<dbReference type="PANTHER" id="PTHR13947:SF37">
    <property type="entry name" value="LD18367P"/>
    <property type="match status" value="1"/>
</dbReference>
<dbReference type="InterPro" id="IPR050769">
    <property type="entry name" value="NAT_camello-type"/>
</dbReference>
<accession>A0ABW0LU18</accession>
<dbReference type="InterPro" id="IPR000182">
    <property type="entry name" value="GNAT_dom"/>
</dbReference>
<keyword evidence="4" id="KW-1185">Reference proteome</keyword>
<sequence>MNIRDAREEELATIREQRVEAYGQYASRIPAGHWKALEGSLSSQADRQPGVELLVAESESDGRIAGSVVLFPPKSNAYEGHVEAVDHPEIRMLAVDAAYRGEGVATALIAACIERSRAKGYRAIGLHTGEFMEPALRLYEKIGFERQPEHDFQPADDGIVVKAFRLSIG</sequence>
<dbReference type="Gene3D" id="3.40.630.30">
    <property type="match status" value="1"/>
</dbReference>
<proteinExistence type="predicted"/>
<evidence type="ECO:0000313" key="3">
    <source>
        <dbReference type="EMBL" id="MFC5468046.1"/>
    </source>
</evidence>
<keyword evidence="1 3" id="KW-0808">Transferase</keyword>
<dbReference type="EC" id="2.3.-.-" evidence="3"/>
<protein>
    <submittedName>
        <fullName evidence="3">GNAT family N-acetyltransferase</fullName>
        <ecNumber evidence="3">2.3.-.-</ecNumber>
    </submittedName>
</protein>
<evidence type="ECO:0000259" key="2">
    <source>
        <dbReference type="PROSITE" id="PS51186"/>
    </source>
</evidence>
<dbReference type="GO" id="GO:0016746">
    <property type="term" value="F:acyltransferase activity"/>
    <property type="evidence" value="ECO:0007669"/>
    <property type="project" value="UniProtKB-KW"/>
</dbReference>
<dbReference type="CDD" id="cd04301">
    <property type="entry name" value="NAT_SF"/>
    <property type="match status" value="1"/>
</dbReference>
<feature type="domain" description="N-acetyltransferase" evidence="2">
    <location>
        <begin position="1"/>
        <end position="169"/>
    </location>
</feature>
<name>A0ABW0LU18_9BACL</name>
<comment type="caution">
    <text evidence="3">The sequence shown here is derived from an EMBL/GenBank/DDBJ whole genome shotgun (WGS) entry which is preliminary data.</text>
</comment>
<gene>
    <name evidence="3" type="ORF">ACFPPD_04890</name>
</gene>
<dbReference type="InterPro" id="IPR016181">
    <property type="entry name" value="Acyl_CoA_acyltransferase"/>
</dbReference>
<evidence type="ECO:0000256" key="1">
    <source>
        <dbReference type="ARBA" id="ARBA00022679"/>
    </source>
</evidence>
<dbReference type="SUPFAM" id="SSF55729">
    <property type="entry name" value="Acyl-CoA N-acyltransferases (Nat)"/>
    <property type="match status" value="1"/>
</dbReference>
<reference evidence="4" key="1">
    <citation type="journal article" date="2019" name="Int. J. Syst. Evol. Microbiol.">
        <title>The Global Catalogue of Microorganisms (GCM) 10K type strain sequencing project: providing services to taxonomists for standard genome sequencing and annotation.</title>
        <authorList>
            <consortium name="The Broad Institute Genomics Platform"/>
            <consortium name="The Broad Institute Genome Sequencing Center for Infectious Disease"/>
            <person name="Wu L."/>
            <person name="Ma J."/>
        </authorList>
    </citation>
    <scope>NUCLEOTIDE SEQUENCE [LARGE SCALE GENOMIC DNA]</scope>
    <source>
        <strain evidence="4">CCUG 57113</strain>
    </source>
</reference>
<dbReference type="PROSITE" id="PS51186">
    <property type="entry name" value="GNAT"/>
    <property type="match status" value="1"/>
</dbReference>
<organism evidence="3 4">
    <name type="scientific">Cohnella suwonensis</name>
    <dbReference type="NCBI Taxonomy" id="696072"/>
    <lineage>
        <taxon>Bacteria</taxon>
        <taxon>Bacillati</taxon>
        <taxon>Bacillota</taxon>
        <taxon>Bacilli</taxon>
        <taxon>Bacillales</taxon>
        <taxon>Paenibacillaceae</taxon>
        <taxon>Cohnella</taxon>
    </lineage>
</organism>
<keyword evidence="3" id="KW-0012">Acyltransferase</keyword>